<dbReference type="InterPro" id="IPR027417">
    <property type="entry name" value="P-loop_NTPase"/>
</dbReference>
<dbReference type="InterPro" id="IPR051309">
    <property type="entry name" value="ABCF_ATPase"/>
</dbReference>
<dbReference type="Gene3D" id="1.10.287.380">
    <property type="entry name" value="Valyl-tRNA synthetase, C-terminal domain"/>
    <property type="match status" value="1"/>
</dbReference>
<keyword evidence="3 12" id="KW-0677">Repeat</keyword>
<comment type="catalytic activity">
    <reaction evidence="10 12">
        <text>ATP + H2O = ADP + phosphate + H(+)</text>
        <dbReference type="Rhea" id="RHEA:13065"/>
        <dbReference type="ChEBI" id="CHEBI:15377"/>
        <dbReference type="ChEBI" id="CHEBI:15378"/>
        <dbReference type="ChEBI" id="CHEBI:30616"/>
        <dbReference type="ChEBI" id="CHEBI:43474"/>
        <dbReference type="ChEBI" id="CHEBI:456216"/>
    </reaction>
</comment>
<comment type="similarity">
    <text evidence="1">Belongs to the ABC transporter superfamily. Drug exporter-2 (TC 3.A.1.117) family.</text>
</comment>
<dbReference type="Pfam" id="PF12848">
    <property type="entry name" value="ABC_tran_Xtn"/>
    <property type="match status" value="1"/>
</dbReference>
<dbReference type="InterPro" id="IPR003593">
    <property type="entry name" value="AAA+_ATPase"/>
</dbReference>
<dbReference type="InterPro" id="IPR032781">
    <property type="entry name" value="ABC_tran_Xtn"/>
</dbReference>
<dbReference type="EC" id="3.6.1.-" evidence="12"/>
<proteinExistence type="inferred from homology"/>
<name>G2LPL6_BUCUM</name>
<evidence type="ECO:0000259" key="13">
    <source>
        <dbReference type="PROSITE" id="PS50893"/>
    </source>
</evidence>
<dbReference type="InterPro" id="IPR017871">
    <property type="entry name" value="ABC_transporter-like_CS"/>
</dbReference>
<evidence type="ECO:0000256" key="6">
    <source>
        <dbReference type="ARBA" id="ARBA00022801"/>
    </source>
</evidence>
<keyword evidence="7 12" id="KW-0067">ATP-binding</keyword>
<reference evidence="14 15" key="1">
    <citation type="journal article" date="2011" name="PLoS Genet.">
        <title>Sequence conservation and functional constraint on intergenic spacers in reduced genomes of the obligate symbiont buchnera.</title>
        <authorList>
            <person name="Degnan P.H."/>
            <person name="Ochman H."/>
            <person name="Moran N.A."/>
        </authorList>
    </citation>
    <scope>NUCLEOTIDE SEQUENCE [LARGE SCALE GENOMIC DNA]</scope>
    <source>
        <strain evidence="14 15">Ua</strain>
    </source>
</reference>
<dbReference type="FunFam" id="3.40.50.300:FF:000309">
    <property type="entry name" value="ABC transporter ATP-binding protein"/>
    <property type="match status" value="1"/>
</dbReference>
<comment type="similarity">
    <text evidence="11 12">Belongs to the ABC transporter superfamily. ABCF family. Uup subfamily.</text>
</comment>
<dbReference type="GO" id="GO:0005524">
    <property type="term" value="F:ATP binding"/>
    <property type="evidence" value="ECO:0007669"/>
    <property type="project" value="UniProtKB-UniRule"/>
</dbReference>
<dbReference type="CDD" id="cd03221">
    <property type="entry name" value="ABCF_EF-3"/>
    <property type="match status" value="2"/>
</dbReference>
<sequence length="597" mass="69384">MSLIHLKNAYLTFNNVNILKNSTLSLKKNERVCLIGKNGTGKSTLLKVINKQQDLDLGDVIYKKNIKISYLKQDNPINLNISLNDFIYEGFNNKTYNEKHHIKNIIQINKFIELIKLNKYSLLSDLSGGLLRKATLARTLIGEPDILLLDEPTNHLDIKTIQWLEKFLKKFSGSILFVSHDRNFIQNISTRIVDLDRGKLISWPGNYNNFIKLKNESNRIEIIQKKLFDKNLNKEEQWMKKNLKARSTRNEGRVQNLKILRQEDHDYKKIEILNSISINESKKYIGKIVFKLENIKYLINKKIIIQNFSSIVQYGDKIGLIGDNGCGKSTLIKILLGINQPKTGKIYISNQLKISYFDQNRSALNLNKSIIENISYGKEYFSLNGKEIHIISYLKNFLFKPNQLKSLVKTLSGGECNRLLLAQLFLQPSNVLILDEPTNDLDLDTLQLIEKIIINYTGTVLIVSHDETFINNTVNKCWLFKKNGHIETHLGNYKSFKKTNNNLIIKQKICHVSSKNIKTKISNTLIKELNQTLHKIEKIEEIIKNLQKLINEPNFFKKKLEEKLPILHTLSKEEKKLTHNMMYWEKLEKKIHQKNIT</sequence>
<dbReference type="AlphaFoldDB" id="G2LPL6"/>
<dbReference type="GO" id="GO:0006281">
    <property type="term" value="P:DNA repair"/>
    <property type="evidence" value="ECO:0007669"/>
    <property type="project" value="UniProtKB-KW"/>
</dbReference>
<protein>
    <recommendedName>
        <fullName evidence="12">ATP-binding protein Uup</fullName>
        <ecNumber evidence="12">3.6.1.-</ecNumber>
    </recommendedName>
</protein>
<evidence type="ECO:0000256" key="9">
    <source>
        <dbReference type="ARBA" id="ARBA00023204"/>
    </source>
</evidence>
<dbReference type="PROSITE" id="PS50893">
    <property type="entry name" value="ABC_TRANSPORTER_2"/>
    <property type="match status" value="2"/>
</dbReference>
<evidence type="ECO:0000256" key="1">
    <source>
        <dbReference type="ARBA" id="ARBA00006526"/>
    </source>
</evidence>
<evidence type="ECO:0000256" key="7">
    <source>
        <dbReference type="ARBA" id="ARBA00022840"/>
    </source>
</evidence>
<evidence type="ECO:0000313" key="14">
    <source>
        <dbReference type="EMBL" id="AEO08153.1"/>
    </source>
</evidence>
<keyword evidence="4 12" id="KW-0547">Nucleotide-binding</keyword>
<dbReference type="InterPro" id="IPR043686">
    <property type="entry name" value="Uup"/>
</dbReference>
<dbReference type="SMART" id="SM00382">
    <property type="entry name" value="AAA"/>
    <property type="match status" value="2"/>
</dbReference>
<dbReference type="InterPro" id="IPR037118">
    <property type="entry name" value="Val-tRNA_synth_C_sf"/>
</dbReference>
<evidence type="ECO:0000256" key="8">
    <source>
        <dbReference type="ARBA" id="ARBA00023125"/>
    </source>
</evidence>
<dbReference type="Pfam" id="PF00005">
    <property type="entry name" value="ABC_tran"/>
    <property type="match status" value="2"/>
</dbReference>
<dbReference type="OrthoDB" id="9762051at2"/>
<dbReference type="RefSeq" id="WP_014500057.1">
    <property type="nucleotide sequence ID" value="NC_017259.1"/>
</dbReference>
<dbReference type="eggNOG" id="COG0488">
    <property type="taxonomic scope" value="Bacteria"/>
</dbReference>
<dbReference type="STRING" id="1005057.BUAMB_342"/>
<dbReference type="PANTHER" id="PTHR42855:SF1">
    <property type="entry name" value="ABC TRANSPORTER DOMAIN-CONTAINING PROTEIN"/>
    <property type="match status" value="1"/>
</dbReference>
<dbReference type="PROSITE" id="PS00211">
    <property type="entry name" value="ABC_TRANSPORTER_1"/>
    <property type="match status" value="1"/>
</dbReference>
<evidence type="ECO:0000256" key="12">
    <source>
        <dbReference type="HAMAP-Rule" id="MF_00848"/>
    </source>
</evidence>
<feature type="domain" description="ABC transporter" evidence="13">
    <location>
        <begin position="4"/>
        <end position="222"/>
    </location>
</feature>
<feature type="binding site" evidence="12">
    <location>
        <begin position="36"/>
        <end position="43"/>
    </location>
    <ligand>
        <name>ATP</name>
        <dbReference type="ChEBI" id="CHEBI:30616"/>
        <label>1</label>
    </ligand>
</feature>
<feature type="binding site" evidence="12">
    <location>
        <begin position="322"/>
        <end position="329"/>
    </location>
    <ligand>
        <name>ATP</name>
        <dbReference type="ChEBI" id="CHEBI:30616"/>
        <label>2</label>
    </ligand>
</feature>
<feature type="domain" description="ABC transporter" evidence="13">
    <location>
        <begin position="290"/>
        <end position="508"/>
    </location>
</feature>
<dbReference type="Proteomes" id="UP000006139">
    <property type="component" value="Chromosome"/>
</dbReference>
<accession>G2LPL6</accession>
<keyword evidence="5 12" id="KW-0227">DNA damage</keyword>
<dbReference type="GO" id="GO:0005737">
    <property type="term" value="C:cytoplasm"/>
    <property type="evidence" value="ECO:0007669"/>
    <property type="project" value="UniProtKB-SubCell"/>
</dbReference>
<organism evidence="14 15">
    <name type="scientific">Buchnera aphidicola str. Ua</name>
    <name type="common">Uroleucon ambrosiae</name>
    <dbReference type="NCBI Taxonomy" id="1005057"/>
    <lineage>
        <taxon>Bacteria</taxon>
        <taxon>Pseudomonadati</taxon>
        <taxon>Pseudomonadota</taxon>
        <taxon>Gammaproteobacteria</taxon>
        <taxon>Enterobacterales</taxon>
        <taxon>Erwiniaceae</taxon>
        <taxon>Buchnera</taxon>
    </lineage>
</organism>
<evidence type="ECO:0000256" key="11">
    <source>
        <dbReference type="ARBA" id="ARBA00061478"/>
    </source>
</evidence>
<keyword evidence="8 12" id="KW-0238">DNA-binding</keyword>
<comment type="subcellular location">
    <subcellularLocation>
        <location evidence="12">Cytoplasm</location>
    </subcellularLocation>
    <text evidence="12">Associates with ribosomes.</text>
</comment>
<dbReference type="GO" id="GO:0043022">
    <property type="term" value="F:ribosome binding"/>
    <property type="evidence" value="ECO:0007669"/>
    <property type="project" value="UniProtKB-UniRule"/>
</dbReference>
<dbReference type="EMBL" id="CP002648">
    <property type="protein sequence ID" value="AEO08153.1"/>
    <property type="molecule type" value="Genomic_DNA"/>
</dbReference>
<evidence type="ECO:0000313" key="15">
    <source>
        <dbReference type="Proteomes" id="UP000006139"/>
    </source>
</evidence>
<keyword evidence="6 12" id="KW-0378">Hydrolase</keyword>
<keyword evidence="2 12" id="KW-0963">Cytoplasm</keyword>
<dbReference type="InterPro" id="IPR003439">
    <property type="entry name" value="ABC_transporter-like_ATP-bd"/>
</dbReference>
<dbReference type="HAMAP" id="MF_00848">
    <property type="entry name" value="Uup"/>
    <property type="match status" value="1"/>
</dbReference>
<evidence type="ECO:0000256" key="4">
    <source>
        <dbReference type="ARBA" id="ARBA00022741"/>
    </source>
</evidence>
<keyword evidence="9 12" id="KW-0234">DNA repair</keyword>
<comment type="function">
    <text evidence="12">Probably plays a role in ribosome assembly or function. May be involved in resolution of branched DNA intermediates that result from template switching in postreplication gaps. Binds DNA and has ATPase activity.</text>
</comment>
<dbReference type="Gene3D" id="3.40.50.300">
    <property type="entry name" value="P-loop containing nucleotide triphosphate hydrolases"/>
    <property type="match status" value="2"/>
</dbReference>
<dbReference type="GO" id="GO:0016887">
    <property type="term" value="F:ATP hydrolysis activity"/>
    <property type="evidence" value="ECO:0007669"/>
    <property type="project" value="UniProtKB-UniRule"/>
</dbReference>
<dbReference type="PANTHER" id="PTHR42855">
    <property type="entry name" value="ABC TRANSPORTER ATP-BINDING SUBUNIT"/>
    <property type="match status" value="1"/>
</dbReference>
<dbReference type="FunFam" id="3.40.50.300:FF:000011">
    <property type="entry name" value="Putative ABC transporter ATP-binding component"/>
    <property type="match status" value="1"/>
</dbReference>
<evidence type="ECO:0000256" key="10">
    <source>
        <dbReference type="ARBA" id="ARBA00049360"/>
    </source>
</evidence>
<evidence type="ECO:0000256" key="5">
    <source>
        <dbReference type="ARBA" id="ARBA00022763"/>
    </source>
</evidence>
<dbReference type="HOGENOM" id="CLU_000604_36_0_6"/>
<dbReference type="SUPFAM" id="SSF52540">
    <property type="entry name" value="P-loop containing nucleoside triphosphate hydrolases"/>
    <property type="match status" value="2"/>
</dbReference>
<dbReference type="GO" id="GO:0003677">
    <property type="term" value="F:DNA binding"/>
    <property type="evidence" value="ECO:0007669"/>
    <property type="project" value="UniProtKB-UniRule"/>
</dbReference>
<gene>
    <name evidence="12 14" type="primary">uup</name>
    <name evidence="14" type="ORF">BUAMB_342</name>
</gene>
<evidence type="ECO:0000256" key="2">
    <source>
        <dbReference type="ARBA" id="ARBA00022490"/>
    </source>
</evidence>
<evidence type="ECO:0000256" key="3">
    <source>
        <dbReference type="ARBA" id="ARBA00022737"/>
    </source>
</evidence>
<dbReference type="KEGG" id="buh:BUAMB_342"/>
<dbReference type="PATRIC" id="fig|1005057.4.peg.329"/>